<feature type="region of interest" description="Disordered" evidence="1">
    <location>
        <begin position="1"/>
        <end position="102"/>
    </location>
</feature>
<dbReference type="Proteomes" id="UP001329825">
    <property type="component" value="Chromosome 1"/>
</dbReference>
<feature type="compositionally biased region" description="Polar residues" evidence="1">
    <location>
        <begin position="382"/>
        <end position="396"/>
    </location>
</feature>
<feature type="compositionally biased region" description="Polar residues" evidence="1">
    <location>
        <begin position="154"/>
        <end position="182"/>
    </location>
</feature>
<gene>
    <name evidence="2" type="ORF">IL334_000619</name>
</gene>
<proteinExistence type="predicted"/>
<feature type="region of interest" description="Disordered" evidence="1">
    <location>
        <begin position="135"/>
        <end position="304"/>
    </location>
</feature>
<feature type="compositionally biased region" description="Low complexity" evidence="1">
    <location>
        <begin position="74"/>
        <end position="89"/>
    </location>
</feature>
<dbReference type="PANTHER" id="PTHR43628">
    <property type="entry name" value="ACTIVATOR OF C KINASE PROTEIN 1-RELATED"/>
    <property type="match status" value="1"/>
</dbReference>
<evidence type="ECO:0008006" key="4">
    <source>
        <dbReference type="Google" id="ProtNLM"/>
    </source>
</evidence>
<sequence>MTYRPQPPSSTTSFTPPSMNERGQGEGSLRRMPSAKDIATSSSTFVSPLTRLEVEGRSARSRANSASKPNGSTSSPNTYNQYQSQSQSQSPPPPPVPALEFGNLFRDSRYSVDSLSTVGSRLSINSYSSFDTINQSHESSINDDDDDDDDGYESPSTPKASTSTQGKSYFEQQQQNRKSSPTRGELQMNDIGKTRMPSSNSHTAIKVSPADKALTPKRSFSVTSRRAPPNPKSGPVPPQPPSFYLSQNDQPIFNLGNVPPKGRNRSVLDTRAREIPAAHHAHEREVTLDSASVHGEQGSDWGDDESQFEWVDTENAPEATNGVDSSRGGAGTSPTKRLSRLVKAAVIGGGIDGQGPKRLRKPLVIHRRAPPPPPNTTPALPSSQPNSPIRKQSSLTPIIPQPTAMLPSQLPHRSGSLRAASSSNTARRLPVNNPNIHQHPGFTRPPQEADLFIPPQAPFAHPLKRPSPLMVPMKVDDGPTSPMGDADSRRSHMSFQSVAYSFYDLDGEQSPAATPKAEGELAFPHGKYVKVSASALEREREIRIRSDSERSRGSGDAGKTPEDFVHAGIEARGKGDLAKAAWYFMRAAEGGSATGRMYWGLSLRHGWGVARDDKRAFVELRQACDDTLAEGALNFHKSPGHVKLTSQQKKAMQKELSLGMFEVGNCFLEGIGVKKSPEVAIAYLKFAAGMGDVASQEQLGFILSKGSHSIKKDMKEASKWYRMAIANGSSNTFGLAWIWKDKYMNQS</sequence>
<protein>
    <recommendedName>
        <fullName evidence="4">HCP-like protein</fullName>
    </recommendedName>
</protein>
<organism evidence="2 3">
    <name type="scientific">Kwoniella shivajii</name>
    <dbReference type="NCBI Taxonomy" id="564305"/>
    <lineage>
        <taxon>Eukaryota</taxon>
        <taxon>Fungi</taxon>
        <taxon>Dikarya</taxon>
        <taxon>Basidiomycota</taxon>
        <taxon>Agaricomycotina</taxon>
        <taxon>Tremellomycetes</taxon>
        <taxon>Tremellales</taxon>
        <taxon>Cryptococcaceae</taxon>
        <taxon>Kwoniella</taxon>
    </lineage>
</organism>
<evidence type="ECO:0000256" key="1">
    <source>
        <dbReference type="SAM" id="MobiDB-lite"/>
    </source>
</evidence>
<dbReference type="SMART" id="SM00671">
    <property type="entry name" value="SEL1"/>
    <property type="match status" value="3"/>
</dbReference>
<dbReference type="InterPro" id="IPR011990">
    <property type="entry name" value="TPR-like_helical_dom_sf"/>
</dbReference>
<dbReference type="RefSeq" id="XP_062788436.1">
    <property type="nucleotide sequence ID" value="XM_062932385.1"/>
</dbReference>
<feature type="compositionally biased region" description="Low complexity" evidence="1">
    <location>
        <begin position="9"/>
        <end position="18"/>
    </location>
</feature>
<feature type="compositionally biased region" description="Basic and acidic residues" evidence="1">
    <location>
        <begin position="266"/>
        <end position="287"/>
    </location>
</feature>
<dbReference type="InterPro" id="IPR006597">
    <property type="entry name" value="Sel1-like"/>
</dbReference>
<dbReference type="GeneID" id="87952750"/>
<name>A0ABZ1CSP0_9TREE</name>
<reference evidence="2 3" key="1">
    <citation type="submission" date="2024-01" db="EMBL/GenBank/DDBJ databases">
        <title>Comparative genomics of Cryptococcus and Kwoniella reveals pathogenesis evolution and contrasting modes of karyotype evolution via chromosome fusion or intercentromeric recombination.</title>
        <authorList>
            <person name="Coelho M.A."/>
            <person name="David-Palma M."/>
            <person name="Shea T."/>
            <person name="Bowers K."/>
            <person name="McGinley-Smith S."/>
            <person name="Mohammad A.W."/>
            <person name="Gnirke A."/>
            <person name="Yurkov A.M."/>
            <person name="Nowrousian M."/>
            <person name="Sun S."/>
            <person name="Cuomo C.A."/>
            <person name="Heitman J."/>
        </authorList>
    </citation>
    <scope>NUCLEOTIDE SEQUENCE [LARGE SCALE GENOMIC DNA]</scope>
    <source>
        <strain evidence="2">CBS 11374</strain>
    </source>
</reference>
<dbReference type="InterPro" id="IPR052945">
    <property type="entry name" value="Mitotic_Regulator"/>
</dbReference>
<feature type="compositionally biased region" description="Polar residues" evidence="1">
    <location>
        <begin position="419"/>
        <end position="434"/>
    </location>
</feature>
<dbReference type="PANTHER" id="PTHR43628:SF1">
    <property type="entry name" value="CHITIN SYNTHASE REGULATORY FACTOR 2-RELATED"/>
    <property type="match status" value="1"/>
</dbReference>
<feature type="region of interest" description="Disordered" evidence="1">
    <location>
        <begin position="542"/>
        <end position="562"/>
    </location>
</feature>
<dbReference type="Gene3D" id="1.25.40.10">
    <property type="entry name" value="Tetratricopeptide repeat domain"/>
    <property type="match status" value="1"/>
</dbReference>
<evidence type="ECO:0000313" key="3">
    <source>
        <dbReference type="Proteomes" id="UP001329825"/>
    </source>
</evidence>
<feature type="compositionally biased region" description="Pro residues" evidence="1">
    <location>
        <begin position="228"/>
        <end position="241"/>
    </location>
</feature>
<evidence type="ECO:0000313" key="2">
    <source>
        <dbReference type="EMBL" id="WRT63696.1"/>
    </source>
</evidence>
<dbReference type="SUPFAM" id="SSF81901">
    <property type="entry name" value="HCP-like"/>
    <property type="match status" value="1"/>
</dbReference>
<feature type="region of interest" description="Disordered" evidence="1">
    <location>
        <begin position="316"/>
        <end position="337"/>
    </location>
</feature>
<accession>A0ABZ1CSP0</accession>
<feature type="region of interest" description="Disordered" evidence="1">
    <location>
        <begin position="365"/>
        <end position="434"/>
    </location>
</feature>
<dbReference type="EMBL" id="CP141881">
    <property type="protein sequence ID" value="WRT63696.1"/>
    <property type="molecule type" value="Genomic_DNA"/>
</dbReference>
<feature type="compositionally biased region" description="Acidic residues" evidence="1">
    <location>
        <begin position="141"/>
        <end position="152"/>
    </location>
</feature>
<keyword evidence="3" id="KW-1185">Reference proteome</keyword>
<dbReference type="Pfam" id="PF08238">
    <property type="entry name" value="Sel1"/>
    <property type="match status" value="4"/>
</dbReference>